<comment type="caution">
    <text evidence="8">The sequence shown here is derived from an EMBL/GenBank/DDBJ whole genome shotgun (WGS) entry which is preliminary data.</text>
</comment>
<feature type="domain" description="Oxo-4-hydroxy-4-carboxy-5-ureidoimidazoline decarboxylase" evidence="7">
    <location>
        <begin position="49"/>
        <end position="197"/>
    </location>
</feature>
<dbReference type="NCBIfam" id="NF010372">
    <property type="entry name" value="PRK13798.1"/>
    <property type="match status" value="1"/>
</dbReference>
<keyword evidence="9" id="KW-1185">Reference proteome</keyword>
<gene>
    <name evidence="8" type="primary">uraD</name>
    <name evidence="8" type="ORF">F7Q99_23415</name>
</gene>
<dbReference type="OrthoDB" id="5243781at2"/>
<dbReference type="InterPro" id="IPR017595">
    <property type="entry name" value="OHCU_decarboxylase-2"/>
</dbReference>
<evidence type="ECO:0000256" key="6">
    <source>
        <dbReference type="ARBA" id="ARBA00023239"/>
    </source>
</evidence>
<evidence type="ECO:0000256" key="4">
    <source>
        <dbReference type="ARBA" id="ARBA00022631"/>
    </source>
</evidence>
<keyword evidence="6 8" id="KW-0456">Lyase</keyword>
<keyword evidence="5" id="KW-0210">Decarboxylase</keyword>
<evidence type="ECO:0000259" key="7">
    <source>
        <dbReference type="Pfam" id="PF09349"/>
    </source>
</evidence>
<name>A0A6N7KZV4_9ACTN</name>
<evidence type="ECO:0000256" key="1">
    <source>
        <dbReference type="ARBA" id="ARBA00001163"/>
    </source>
</evidence>
<dbReference type="InterPro" id="IPR018020">
    <property type="entry name" value="OHCU_decarboxylase"/>
</dbReference>
<dbReference type="GO" id="GO:0006144">
    <property type="term" value="P:purine nucleobase metabolic process"/>
    <property type="evidence" value="ECO:0007669"/>
    <property type="project" value="UniProtKB-KW"/>
</dbReference>
<evidence type="ECO:0000256" key="2">
    <source>
        <dbReference type="ARBA" id="ARBA00004754"/>
    </source>
</evidence>
<dbReference type="Gene3D" id="1.10.3330.10">
    <property type="entry name" value="Oxo-4-hydroxy-4-carboxy-5-ureidoimidazoline decarboxylase"/>
    <property type="match status" value="1"/>
</dbReference>
<dbReference type="EMBL" id="WBOF01000001">
    <property type="protein sequence ID" value="MQS15133.1"/>
    <property type="molecule type" value="Genomic_DNA"/>
</dbReference>
<keyword evidence="4" id="KW-0659">Purine metabolism</keyword>
<evidence type="ECO:0000313" key="8">
    <source>
        <dbReference type="EMBL" id="MQS15133.1"/>
    </source>
</evidence>
<evidence type="ECO:0000256" key="3">
    <source>
        <dbReference type="ARBA" id="ARBA00012257"/>
    </source>
</evidence>
<dbReference type="GO" id="GO:0051997">
    <property type="term" value="F:2-oxo-4-hydroxy-4-carboxy-5-ureidoimidazoline decarboxylase activity"/>
    <property type="evidence" value="ECO:0007669"/>
    <property type="project" value="UniProtKB-EC"/>
</dbReference>
<dbReference type="Proteomes" id="UP000450000">
    <property type="component" value="Unassembled WGS sequence"/>
</dbReference>
<comment type="catalytic activity">
    <reaction evidence="1">
        <text>5-hydroxy-2-oxo-4-ureido-2,5-dihydro-1H-imidazole-5-carboxylate + H(+) = (S)-allantoin + CO2</text>
        <dbReference type="Rhea" id="RHEA:26301"/>
        <dbReference type="ChEBI" id="CHEBI:15378"/>
        <dbReference type="ChEBI" id="CHEBI:15678"/>
        <dbReference type="ChEBI" id="CHEBI:16526"/>
        <dbReference type="ChEBI" id="CHEBI:58639"/>
        <dbReference type="EC" id="4.1.1.97"/>
    </reaction>
</comment>
<evidence type="ECO:0000256" key="5">
    <source>
        <dbReference type="ARBA" id="ARBA00022793"/>
    </source>
</evidence>
<dbReference type="EC" id="4.1.1.97" evidence="3"/>
<proteinExistence type="predicted"/>
<dbReference type="NCBIfam" id="TIGR03180">
    <property type="entry name" value="UraD_2"/>
    <property type="match status" value="1"/>
</dbReference>
<reference evidence="8 9" key="1">
    <citation type="submission" date="2019-09" db="EMBL/GenBank/DDBJ databases">
        <title>Genome Sequences of Streptomyces kaniharaensis ATCC 21070.</title>
        <authorList>
            <person name="Zhu W."/>
            <person name="De Crecy-Lagard V."/>
            <person name="Richards N.G."/>
        </authorList>
    </citation>
    <scope>NUCLEOTIDE SEQUENCE [LARGE SCALE GENOMIC DNA]</scope>
    <source>
        <strain evidence="8 9">SF-557</strain>
    </source>
</reference>
<comment type="pathway">
    <text evidence="2">Purine metabolism; urate degradation; (S)-allantoin from urate: step 3/3.</text>
</comment>
<dbReference type="AlphaFoldDB" id="A0A6N7KZV4"/>
<sequence length="203" mass="21596">MKVGAKRNHQPFNKVLTTGWGGSSLCGWHHSSGGPPVTNHPRALDALAAADAAELEAILLEICSSPRWAAAVAKARPWPDRSALLAANAAAMESLTVGDLHDAMAGHARIGEPKAGDATSEREQAGVQGVDQALLDELHRANAAYEAKFGHVFLICATGRTAATMLAALRERYPNDPAAEAEIVRGELRKINDIRINRLLDKS</sequence>
<dbReference type="Pfam" id="PF09349">
    <property type="entry name" value="OHCU_decarbox"/>
    <property type="match status" value="1"/>
</dbReference>
<protein>
    <recommendedName>
        <fullName evidence="3">2-oxo-4-hydroxy-4-carboxy-5-ureidoimidazoline decarboxylase</fullName>
        <ecNumber evidence="3">4.1.1.97</ecNumber>
    </recommendedName>
</protein>
<evidence type="ECO:0000313" key="9">
    <source>
        <dbReference type="Proteomes" id="UP000450000"/>
    </source>
</evidence>
<dbReference type="PANTHER" id="PTHR43466:SF1">
    <property type="entry name" value="2-OXO-4-HYDROXY-4-CARBOXY-5-UREIDOIMIDAZOLINE DECARBOXYLASE-RELATED"/>
    <property type="match status" value="1"/>
</dbReference>
<dbReference type="SUPFAM" id="SSF158694">
    <property type="entry name" value="UraD-Like"/>
    <property type="match status" value="1"/>
</dbReference>
<dbReference type="GO" id="GO:0019628">
    <property type="term" value="P:urate catabolic process"/>
    <property type="evidence" value="ECO:0007669"/>
    <property type="project" value="TreeGrafter"/>
</dbReference>
<accession>A0A6N7KZV4</accession>
<dbReference type="InterPro" id="IPR036778">
    <property type="entry name" value="OHCU_decarboxylase_sf"/>
</dbReference>
<organism evidence="8 9">
    <name type="scientific">Streptomyces kaniharaensis</name>
    <dbReference type="NCBI Taxonomy" id="212423"/>
    <lineage>
        <taxon>Bacteria</taxon>
        <taxon>Bacillati</taxon>
        <taxon>Actinomycetota</taxon>
        <taxon>Actinomycetes</taxon>
        <taxon>Kitasatosporales</taxon>
        <taxon>Streptomycetaceae</taxon>
        <taxon>Streptomyces</taxon>
    </lineage>
</organism>
<dbReference type="PANTHER" id="PTHR43466">
    <property type="entry name" value="2-OXO-4-HYDROXY-4-CARBOXY-5-UREIDOIMIDAZOLINE DECARBOXYLASE-RELATED"/>
    <property type="match status" value="1"/>
</dbReference>